<comment type="caution">
    <text evidence="1">The sequence shown here is derived from an EMBL/GenBank/DDBJ whole genome shotgun (WGS) entry which is preliminary data.</text>
</comment>
<sequence>MTTRFDIQIQLHFEGKDGLTYSKEVIRLLDVIETATYGSDREDVIRASNVLDINPVIRDACLERLRHYRHKRFLLEEARPGSLALVGLVAGVGLYVFKKTIMESFTEGFKDSRTNKLLKETFRDLVDEKCLKIAENIRKQLIIRQISAELTSLPPSNDNSPQIIIVNITPPPTKSTKWEEIINLGNMLE</sequence>
<gene>
    <name evidence="1" type="ORF">C1752_15935</name>
</gene>
<dbReference type="Proteomes" id="UP000248857">
    <property type="component" value="Unassembled WGS sequence"/>
</dbReference>
<dbReference type="OrthoDB" id="9877081at2"/>
<reference evidence="1 2" key="1">
    <citation type="journal article" date="2018" name="Sci. Rep.">
        <title>A novel species of the marine cyanobacterium Acaryochloris with a unique pigment content and lifestyle.</title>
        <authorList>
            <person name="Partensky F."/>
            <person name="Six C."/>
            <person name="Ratin M."/>
            <person name="Garczarek L."/>
            <person name="Vaulot D."/>
            <person name="Probert I."/>
            <person name="Calteau A."/>
            <person name="Gourvil P."/>
            <person name="Marie D."/>
            <person name="Grebert T."/>
            <person name="Bouchier C."/>
            <person name="Le Panse S."/>
            <person name="Gachenot M."/>
            <person name="Rodriguez F."/>
            <person name="Garrido J.L."/>
        </authorList>
    </citation>
    <scope>NUCLEOTIDE SEQUENCE [LARGE SCALE GENOMIC DNA]</scope>
    <source>
        <strain evidence="1 2">RCC1774</strain>
    </source>
</reference>
<keyword evidence="2" id="KW-1185">Reference proteome</keyword>
<organism evidence="1 2">
    <name type="scientific">Acaryochloris thomasi RCC1774</name>
    <dbReference type="NCBI Taxonomy" id="1764569"/>
    <lineage>
        <taxon>Bacteria</taxon>
        <taxon>Bacillati</taxon>
        <taxon>Cyanobacteriota</taxon>
        <taxon>Cyanophyceae</taxon>
        <taxon>Acaryochloridales</taxon>
        <taxon>Acaryochloridaceae</taxon>
        <taxon>Acaryochloris</taxon>
        <taxon>Acaryochloris thomasi</taxon>
    </lineage>
</organism>
<dbReference type="AlphaFoldDB" id="A0A2W1J6J0"/>
<proteinExistence type="predicted"/>
<protein>
    <submittedName>
        <fullName evidence="1">Uncharacterized protein</fullName>
    </submittedName>
</protein>
<evidence type="ECO:0000313" key="2">
    <source>
        <dbReference type="Proteomes" id="UP000248857"/>
    </source>
</evidence>
<name>A0A2W1J6J0_9CYAN</name>
<dbReference type="EMBL" id="PQWO01000048">
    <property type="protein sequence ID" value="PZD70243.1"/>
    <property type="molecule type" value="Genomic_DNA"/>
</dbReference>
<accession>A0A2W1J6J0</accession>
<dbReference type="RefSeq" id="WP_110989206.1">
    <property type="nucleotide sequence ID" value="NZ_CAWNWM010000048.1"/>
</dbReference>
<evidence type="ECO:0000313" key="1">
    <source>
        <dbReference type="EMBL" id="PZD70243.1"/>
    </source>
</evidence>